<protein>
    <submittedName>
        <fullName evidence="1">Uncharacterized protein</fullName>
    </submittedName>
</protein>
<dbReference type="KEGG" id="vg:22277145"/>
<dbReference type="GeneID" id="22277145"/>
<dbReference type="EMBL" id="KF554508">
    <property type="protein sequence ID" value="AID50637.1"/>
    <property type="molecule type" value="Genomic_DNA"/>
</dbReference>
<proteinExistence type="predicted"/>
<accession>A0A068EQH9</accession>
<sequence length="102" mass="11658">MEIRIPTKDKSIRLPERVGTIVVDVDTDQAYLLAENPADPDTPYLANLHGDKYWTICRVDSEPCEAVCYGDIENTLGTTNFVLYTTEEYMLDLVSKKRQKRS</sequence>
<evidence type="ECO:0000313" key="1">
    <source>
        <dbReference type="EMBL" id="AID50637.1"/>
    </source>
</evidence>
<dbReference type="RefSeq" id="YP_009099246.1">
    <property type="nucleotide sequence ID" value="NC_025423.1"/>
</dbReference>
<evidence type="ECO:0000313" key="2">
    <source>
        <dbReference type="Proteomes" id="UP000027382"/>
    </source>
</evidence>
<keyword evidence="2" id="KW-1185">Reference proteome</keyword>
<reference evidence="1" key="1">
    <citation type="journal article" date="2014" name="Virology">
        <title>The odd one out: Bacillus ACT bacteriophage CP-51 exhibits unusual properties compared to related Spounavirinae W.Ph. and Bastille.</title>
        <authorList>
            <person name="Klumpp J."/>
            <person name="Schmuki M."/>
            <person name="Sozhamannan S."/>
            <person name="Beyer W."/>
            <person name="Fouts D.E."/>
            <person name="Bernbach V."/>
            <person name="Calendar R."/>
            <person name="Loessner M.J."/>
        </authorList>
    </citation>
    <scope>NUCLEOTIDE SEQUENCE [LARGE SCALE GENOMIC DNA]</scope>
</reference>
<dbReference type="Proteomes" id="UP000027382">
    <property type="component" value="Segment"/>
</dbReference>
<dbReference type="OrthoDB" id="35263at10239"/>
<name>A0A068EQH9_9CAUD</name>
<organism evidence="1 2">
    <name type="scientific">Bacillus phage CP-51</name>
    <dbReference type="NCBI Taxonomy" id="1391188"/>
    <lineage>
        <taxon>Viruses</taxon>
        <taxon>Duplodnaviria</taxon>
        <taxon>Heunggongvirae</taxon>
        <taxon>Uroviricota</taxon>
        <taxon>Caudoviricetes</taxon>
        <taxon>Herelleviridae</taxon>
        <taxon>Spounavirinae</taxon>
        <taxon>Siminovitchvirus</taxon>
        <taxon>Siminovitchvirus CP51</taxon>
    </lineage>
</organism>